<dbReference type="Gene3D" id="1.10.287.130">
    <property type="match status" value="1"/>
</dbReference>
<evidence type="ECO:0000313" key="14">
    <source>
        <dbReference type="EMBL" id="SHM59726.1"/>
    </source>
</evidence>
<proteinExistence type="predicted"/>
<keyword evidence="4 8" id="KW-0597">Phosphoprotein</keyword>
<evidence type="ECO:0000256" key="1">
    <source>
        <dbReference type="ARBA" id="ARBA00000085"/>
    </source>
</evidence>
<dbReference type="Gene3D" id="3.30.450.20">
    <property type="entry name" value="PAS domain"/>
    <property type="match status" value="1"/>
</dbReference>
<dbReference type="EC" id="2.7.13.3" evidence="3"/>
<evidence type="ECO:0000256" key="3">
    <source>
        <dbReference type="ARBA" id="ARBA00012438"/>
    </source>
</evidence>
<dbReference type="PROSITE" id="PS50113">
    <property type="entry name" value="PAC"/>
    <property type="match status" value="1"/>
</dbReference>
<evidence type="ECO:0000256" key="7">
    <source>
        <dbReference type="ARBA" id="ARBA00023012"/>
    </source>
</evidence>
<keyword evidence="7" id="KW-0902">Two-component regulatory system</keyword>
<dbReference type="GO" id="GO:0006355">
    <property type="term" value="P:regulation of DNA-templated transcription"/>
    <property type="evidence" value="ECO:0007669"/>
    <property type="project" value="InterPro"/>
</dbReference>
<dbReference type="InterPro" id="IPR036097">
    <property type="entry name" value="HisK_dim/P_sf"/>
</dbReference>
<evidence type="ECO:0000259" key="13">
    <source>
        <dbReference type="PROSITE" id="PS50113"/>
    </source>
</evidence>
<feature type="region of interest" description="Disordered" evidence="9">
    <location>
        <begin position="354"/>
        <end position="377"/>
    </location>
</feature>
<evidence type="ECO:0000259" key="10">
    <source>
        <dbReference type="PROSITE" id="PS50109"/>
    </source>
</evidence>
<dbReference type="InterPro" id="IPR011006">
    <property type="entry name" value="CheY-like_superfamily"/>
</dbReference>
<evidence type="ECO:0000256" key="5">
    <source>
        <dbReference type="ARBA" id="ARBA00022679"/>
    </source>
</evidence>
<dbReference type="STRING" id="134849.SAMN05443668_101990"/>
<dbReference type="InterPro" id="IPR003594">
    <property type="entry name" value="HATPase_dom"/>
</dbReference>
<evidence type="ECO:0000256" key="4">
    <source>
        <dbReference type="ARBA" id="ARBA00022553"/>
    </source>
</evidence>
<dbReference type="InterPro" id="IPR035965">
    <property type="entry name" value="PAS-like_dom_sf"/>
</dbReference>
<dbReference type="InterPro" id="IPR000014">
    <property type="entry name" value="PAS"/>
</dbReference>
<evidence type="ECO:0000256" key="2">
    <source>
        <dbReference type="ARBA" id="ARBA00004236"/>
    </source>
</evidence>
<keyword evidence="15" id="KW-1185">Reference proteome</keyword>
<dbReference type="Pfam" id="PF02518">
    <property type="entry name" value="HATPase_c"/>
    <property type="match status" value="1"/>
</dbReference>
<organism evidence="14 15">
    <name type="scientific">Cryptosporangium aurantiacum</name>
    <dbReference type="NCBI Taxonomy" id="134849"/>
    <lineage>
        <taxon>Bacteria</taxon>
        <taxon>Bacillati</taxon>
        <taxon>Actinomycetota</taxon>
        <taxon>Actinomycetes</taxon>
        <taxon>Cryptosporangiales</taxon>
        <taxon>Cryptosporangiaceae</taxon>
        <taxon>Cryptosporangium</taxon>
    </lineage>
</organism>
<dbReference type="SUPFAM" id="SSF55874">
    <property type="entry name" value="ATPase domain of HSP90 chaperone/DNA topoisomerase II/histidine kinase"/>
    <property type="match status" value="1"/>
</dbReference>
<feature type="compositionally biased region" description="Basic and acidic residues" evidence="9">
    <location>
        <begin position="358"/>
        <end position="377"/>
    </location>
</feature>
<dbReference type="Pfam" id="PF00072">
    <property type="entry name" value="Response_reg"/>
    <property type="match status" value="1"/>
</dbReference>
<dbReference type="InterPro" id="IPR004358">
    <property type="entry name" value="Sig_transdc_His_kin-like_C"/>
</dbReference>
<dbReference type="Gene3D" id="3.40.50.2300">
    <property type="match status" value="1"/>
</dbReference>
<evidence type="ECO:0000313" key="15">
    <source>
        <dbReference type="Proteomes" id="UP000184440"/>
    </source>
</evidence>
<evidence type="ECO:0000256" key="8">
    <source>
        <dbReference type="PROSITE-ProRule" id="PRU00169"/>
    </source>
</evidence>
<name>A0A1M7K378_9ACTN</name>
<dbReference type="InterPro" id="IPR001610">
    <property type="entry name" value="PAC"/>
</dbReference>
<dbReference type="SMART" id="SM00448">
    <property type="entry name" value="REC"/>
    <property type="match status" value="1"/>
</dbReference>
<feature type="domain" description="PAC" evidence="13">
    <location>
        <begin position="305"/>
        <end position="357"/>
    </location>
</feature>
<dbReference type="Pfam" id="PF00989">
    <property type="entry name" value="PAS"/>
    <property type="match status" value="1"/>
</dbReference>
<dbReference type="Proteomes" id="UP000184440">
    <property type="component" value="Unassembled WGS sequence"/>
</dbReference>
<dbReference type="SUPFAM" id="SSF47384">
    <property type="entry name" value="Homodimeric domain of signal transducing histidine kinase"/>
    <property type="match status" value="1"/>
</dbReference>
<feature type="domain" description="Histidine kinase" evidence="10">
    <location>
        <begin position="382"/>
        <end position="609"/>
    </location>
</feature>
<evidence type="ECO:0000259" key="11">
    <source>
        <dbReference type="PROSITE" id="PS50110"/>
    </source>
</evidence>
<reference evidence="14 15" key="1">
    <citation type="submission" date="2016-11" db="EMBL/GenBank/DDBJ databases">
        <authorList>
            <person name="Jaros S."/>
            <person name="Januszkiewicz K."/>
            <person name="Wedrychowicz H."/>
        </authorList>
    </citation>
    <scope>NUCLEOTIDE SEQUENCE [LARGE SCALE GENOMIC DNA]</scope>
    <source>
        <strain evidence="14 15">DSM 46144</strain>
    </source>
</reference>
<sequence length="753" mass="79841">MDVTNRTTEPATSGAAYSVDDRSGVELLVEVGTLLSASTVTALDSGLELSVVAVAAYVGGRRGELVVRPASNPGPTDPFPLAGAEAAAGPTSLADAPGLTPGLPPMPEPGVHAASVPPPLTPAAGPAPLPDLPAGTPGIGAAPGLSDIQWQRLDEGRPIVDATSLGGPAVLLPVSHEGQVLAALRIGGLVNEAAVVENLKSGERGEVAVGAGALIGAAIARRRTLAADESEERQARAILDQIGSVIVQVDMLGRISYVNQAWTRLTGIPTEDMIGRNAMDRVHPDDHHVAAEHLVEGMRDQAQRTIKDVRFLDRDGRPRWMEVQGKAILNAAGEVIGFGGTLHDVTERRQETLNANAARDRAEQARDRAERSNRAKSEFLSRMSHELRTPLNAILGFAQLLELAELDHEDADNLNQIVRAGRHLLAVINDALDVARIETGRLSLSVEDVRVEPVVDECLDLMRPAAEENGIALGRPTASDVGMIARADRQRLRQVLINLLSNAVKYNRRGGQVTVEYHPADDAGNRVAPELADWLRITVADSGIGIPADRLNEVFVPFERLGAERTGVEGTGLGLSLAKSLMDAMGARISLSSIEGIGTTFHLDLPAMAAMPDSDHPPVLDLGPNGPTLATTTVLYVEDNPANVTLVQRVLSKREKLHLVVAPDGASGVRLVEELRPALVLLDVHLPEMSGDEVLAAVRNHADPVLRRTPVIIVTADVSGGAERRLRTAGADAFIAKPIDVHRLLTEVDLHLT</sequence>
<keyword evidence="6" id="KW-0418">Kinase</keyword>
<evidence type="ECO:0000256" key="6">
    <source>
        <dbReference type="ARBA" id="ARBA00022777"/>
    </source>
</evidence>
<feature type="compositionally biased region" description="Pro residues" evidence="9">
    <location>
        <begin position="116"/>
        <end position="131"/>
    </location>
</feature>
<dbReference type="InterPro" id="IPR001789">
    <property type="entry name" value="Sig_transdc_resp-reg_receiver"/>
</dbReference>
<feature type="region of interest" description="Disordered" evidence="9">
    <location>
        <begin position="68"/>
        <end position="143"/>
    </location>
</feature>
<protein>
    <recommendedName>
        <fullName evidence="3">histidine kinase</fullName>
        <ecNumber evidence="3">2.7.13.3</ecNumber>
    </recommendedName>
</protein>
<dbReference type="Pfam" id="PF00512">
    <property type="entry name" value="HisKA"/>
    <property type="match status" value="1"/>
</dbReference>
<gene>
    <name evidence="14" type="ORF">SAMN05443668_101990</name>
</gene>
<dbReference type="SMART" id="SM00388">
    <property type="entry name" value="HisKA"/>
    <property type="match status" value="1"/>
</dbReference>
<dbReference type="EMBL" id="FRCS01000001">
    <property type="protein sequence ID" value="SHM59726.1"/>
    <property type="molecule type" value="Genomic_DNA"/>
</dbReference>
<dbReference type="SUPFAM" id="SSF55785">
    <property type="entry name" value="PYP-like sensor domain (PAS domain)"/>
    <property type="match status" value="1"/>
</dbReference>
<evidence type="ECO:0000256" key="9">
    <source>
        <dbReference type="SAM" id="MobiDB-lite"/>
    </source>
</evidence>
<dbReference type="InterPro" id="IPR003661">
    <property type="entry name" value="HisK_dim/P_dom"/>
</dbReference>
<dbReference type="PRINTS" id="PR00344">
    <property type="entry name" value="BCTRLSENSOR"/>
</dbReference>
<feature type="domain" description="Response regulatory" evidence="11">
    <location>
        <begin position="633"/>
        <end position="752"/>
    </location>
</feature>
<dbReference type="PANTHER" id="PTHR43047">
    <property type="entry name" value="TWO-COMPONENT HISTIDINE PROTEIN KINASE"/>
    <property type="match status" value="1"/>
</dbReference>
<dbReference type="GO" id="GO:0009927">
    <property type="term" value="F:histidine phosphotransfer kinase activity"/>
    <property type="evidence" value="ECO:0007669"/>
    <property type="project" value="TreeGrafter"/>
</dbReference>
<accession>A0A1M7K378</accession>
<dbReference type="Gene3D" id="3.30.565.10">
    <property type="entry name" value="Histidine kinase-like ATPase, C-terminal domain"/>
    <property type="match status" value="1"/>
</dbReference>
<dbReference type="GO" id="GO:0005886">
    <property type="term" value="C:plasma membrane"/>
    <property type="evidence" value="ECO:0007669"/>
    <property type="project" value="UniProtKB-SubCell"/>
</dbReference>
<dbReference type="SMART" id="SM00091">
    <property type="entry name" value="PAS"/>
    <property type="match status" value="1"/>
</dbReference>
<dbReference type="SMART" id="SM00086">
    <property type="entry name" value="PAC"/>
    <property type="match status" value="1"/>
</dbReference>
<feature type="domain" description="PAS" evidence="12">
    <location>
        <begin position="231"/>
        <end position="301"/>
    </location>
</feature>
<dbReference type="InterPro" id="IPR013767">
    <property type="entry name" value="PAS_fold"/>
</dbReference>
<dbReference type="InterPro" id="IPR036890">
    <property type="entry name" value="HATPase_C_sf"/>
</dbReference>
<dbReference type="InterPro" id="IPR005467">
    <property type="entry name" value="His_kinase_dom"/>
</dbReference>
<dbReference type="PROSITE" id="PS50109">
    <property type="entry name" value="HIS_KIN"/>
    <property type="match status" value="1"/>
</dbReference>
<dbReference type="PANTHER" id="PTHR43047:SF72">
    <property type="entry name" value="OSMOSENSING HISTIDINE PROTEIN KINASE SLN1"/>
    <property type="match status" value="1"/>
</dbReference>
<dbReference type="GO" id="GO:0000155">
    <property type="term" value="F:phosphorelay sensor kinase activity"/>
    <property type="evidence" value="ECO:0007669"/>
    <property type="project" value="InterPro"/>
</dbReference>
<dbReference type="SMART" id="SM00387">
    <property type="entry name" value="HATPase_c"/>
    <property type="match status" value="1"/>
</dbReference>
<dbReference type="InterPro" id="IPR000700">
    <property type="entry name" value="PAS-assoc_C"/>
</dbReference>
<dbReference type="PROSITE" id="PS50112">
    <property type="entry name" value="PAS"/>
    <property type="match status" value="1"/>
</dbReference>
<dbReference type="NCBIfam" id="TIGR00229">
    <property type="entry name" value="sensory_box"/>
    <property type="match status" value="1"/>
</dbReference>
<feature type="compositionally biased region" description="Low complexity" evidence="9">
    <location>
        <begin position="132"/>
        <end position="143"/>
    </location>
</feature>
<evidence type="ECO:0000259" key="12">
    <source>
        <dbReference type="PROSITE" id="PS50112"/>
    </source>
</evidence>
<dbReference type="CDD" id="cd00130">
    <property type="entry name" value="PAS"/>
    <property type="match status" value="1"/>
</dbReference>
<comment type="catalytic activity">
    <reaction evidence="1">
        <text>ATP + protein L-histidine = ADP + protein N-phospho-L-histidine.</text>
        <dbReference type="EC" id="2.7.13.3"/>
    </reaction>
</comment>
<dbReference type="AlphaFoldDB" id="A0A1M7K378"/>
<feature type="modified residue" description="4-aspartylphosphate" evidence="8">
    <location>
        <position position="683"/>
    </location>
</feature>
<comment type="subcellular location">
    <subcellularLocation>
        <location evidence="2">Cell membrane</location>
    </subcellularLocation>
</comment>
<keyword evidence="5" id="KW-0808">Transferase</keyword>
<dbReference type="CDD" id="cd00082">
    <property type="entry name" value="HisKA"/>
    <property type="match status" value="1"/>
</dbReference>
<dbReference type="PROSITE" id="PS50110">
    <property type="entry name" value="RESPONSE_REGULATORY"/>
    <property type="match status" value="1"/>
</dbReference>
<dbReference type="SUPFAM" id="SSF52172">
    <property type="entry name" value="CheY-like"/>
    <property type="match status" value="1"/>
</dbReference>